<gene>
    <name evidence="2" type="ORF">RBWH47_05746</name>
</gene>
<comment type="caution">
    <text evidence="2">The sequence shown here is derived from an EMBL/GenBank/DDBJ whole genome shotgun (WGS) entry which is preliminary data.</text>
</comment>
<proteinExistence type="predicted"/>
<dbReference type="EMBL" id="AFAR01000234">
    <property type="protein sequence ID" value="EGF25338.1"/>
    <property type="molecule type" value="Genomic_DNA"/>
</dbReference>
<dbReference type="Proteomes" id="UP000006222">
    <property type="component" value="Unassembled WGS sequence"/>
</dbReference>
<protein>
    <submittedName>
        <fullName evidence="2">Uncharacterized protein</fullName>
    </submittedName>
</protein>
<name>F2AYF0_RHOBT</name>
<sequence>MGGNENGQAKNESKLPQKFDSDHDGGCPTGNNGPSETKCLHHCHAELG</sequence>
<organism evidence="2 3">
    <name type="scientific">Rhodopirellula baltica WH47</name>
    <dbReference type="NCBI Taxonomy" id="991778"/>
    <lineage>
        <taxon>Bacteria</taxon>
        <taxon>Pseudomonadati</taxon>
        <taxon>Planctomycetota</taxon>
        <taxon>Planctomycetia</taxon>
        <taxon>Pirellulales</taxon>
        <taxon>Pirellulaceae</taxon>
        <taxon>Rhodopirellula</taxon>
    </lineage>
</organism>
<dbReference type="AlphaFoldDB" id="F2AYF0"/>
<evidence type="ECO:0000256" key="1">
    <source>
        <dbReference type="SAM" id="MobiDB-lite"/>
    </source>
</evidence>
<feature type="region of interest" description="Disordered" evidence="1">
    <location>
        <begin position="1"/>
        <end position="39"/>
    </location>
</feature>
<accession>F2AYF0</accession>
<evidence type="ECO:0000313" key="2">
    <source>
        <dbReference type="EMBL" id="EGF25338.1"/>
    </source>
</evidence>
<feature type="compositionally biased region" description="Polar residues" evidence="1">
    <location>
        <begin position="1"/>
        <end position="10"/>
    </location>
</feature>
<evidence type="ECO:0000313" key="3">
    <source>
        <dbReference type="Proteomes" id="UP000006222"/>
    </source>
</evidence>
<reference evidence="2 3" key="1">
    <citation type="journal article" date="2013" name="Mar. Genomics">
        <title>Expression of sulfatases in Rhodopirellula baltica and the diversity of sulfatases in the genus Rhodopirellula.</title>
        <authorList>
            <person name="Wegner C.E."/>
            <person name="Richter-Heitmann T."/>
            <person name="Klindworth A."/>
            <person name="Klockow C."/>
            <person name="Richter M."/>
            <person name="Achstetter T."/>
            <person name="Glockner F.O."/>
            <person name="Harder J."/>
        </authorList>
    </citation>
    <scope>NUCLEOTIDE SEQUENCE [LARGE SCALE GENOMIC DNA]</scope>
    <source>
        <strain evidence="2 3">WH47</strain>
    </source>
</reference>
<feature type="compositionally biased region" description="Basic and acidic residues" evidence="1">
    <location>
        <begin position="11"/>
        <end position="25"/>
    </location>
</feature>